<keyword evidence="5" id="KW-0812">Transmembrane</keyword>
<dbReference type="AlphaFoldDB" id="A0A3E0VC92"/>
<proteinExistence type="predicted"/>
<reference evidence="7 8" key="1">
    <citation type="submission" date="2017-04" db="EMBL/GenBank/DDBJ databases">
        <title>Comparative genome analysis of Subtercola boreus.</title>
        <authorList>
            <person name="Cho Y.-J."/>
            <person name="Cho A."/>
            <person name="Kim O.-S."/>
            <person name="Lee J.-I."/>
        </authorList>
    </citation>
    <scope>NUCLEOTIDE SEQUENCE [LARGE SCALE GENOMIC DNA]</scope>
    <source>
        <strain evidence="7 8">P27444</strain>
    </source>
</reference>
<evidence type="ECO:0000256" key="1">
    <source>
        <dbReference type="ARBA" id="ARBA00022512"/>
    </source>
</evidence>
<evidence type="ECO:0000256" key="2">
    <source>
        <dbReference type="ARBA" id="ARBA00022525"/>
    </source>
</evidence>
<sequence length="109" mass="11194">MHATARGSLVSACAPAQPVVLPAGSAAGGQLAATGSDAEPWALLAALLAFLGALGIVAARRRVRHSRRQSPDPARAALLGYWLSCVATRISHTALPNAAPRTRQPEDPP</sequence>
<keyword evidence="2" id="KW-0964">Secreted</keyword>
<feature type="domain" description="Gram-positive cocci surface proteins LPxTG" evidence="6">
    <location>
        <begin position="33"/>
        <end position="62"/>
    </location>
</feature>
<evidence type="ECO:0000256" key="5">
    <source>
        <dbReference type="SAM" id="Phobius"/>
    </source>
</evidence>
<dbReference type="Proteomes" id="UP000256709">
    <property type="component" value="Unassembled WGS sequence"/>
</dbReference>
<evidence type="ECO:0000256" key="4">
    <source>
        <dbReference type="ARBA" id="ARBA00023088"/>
    </source>
</evidence>
<accession>A0A3E0VC92</accession>
<name>A0A3E0VC92_9MICO</name>
<feature type="transmembrane region" description="Helical" evidence="5">
    <location>
        <begin position="41"/>
        <end position="59"/>
    </location>
</feature>
<dbReference type="InterPro" id="IPR019931">
    <property type="entry name" value="LPXTG_anchor"/>
</dbReference>
<gene>
    <name evidence="7" type="ORF">B7R21_15035</name>
</gene>
<protein>
    <recommendedName>
        <fullName evidence="6">Gram-positive cocci surface proteins LPxTG domain-containing protein</fullName>
    </recommendedName>
</protein>
<dbReference type="NCBIfam" id="TIGR01167">
    <property type="entry name" value="LPXTG_anchor"/>
    <property type="match status" value="1"/>
</dbReference>
<evidence type="ECO:0000259" key="6">
    <source>
        <dbReference type="Pfam" id="PF00746"/>
    </source>
</evidence>
<organism evidence="7 8">
    <name type="scientific">Subtercola boreus</name>
    <dbReference type="NCBI Taxonomy" id="120213"/>
    <lineage>
        <taxon>Bacteria</taxon>
        <taxon>Bacillati</taxon>
        <taxon>Actinomycetota</taxon>
        <taxon>Actinomycetes</taxon>
        <taxon>Micrococcales</taxon>
        <taxon>Microbacteriaceae</taxon>
        <taxon>Subtercola</taxon>
    </lineage>
</organism>
<evidence type="ECO:0000256" key="3">
    <source>
        <dbReference type="ARBA" id="ARBA00022729"/>
    </source>
</evidence>
<keyword evidence="5" id="KW-1133">Transmembrane helix</keyword>
<keyword evidence="1" id="KW-0134">Cell wall</keyword>
<dbReference type="EMBL" id="NBXA01000026">
    <property type="protein sequence ID" value="RFA07502.1"/>
    <property type="molecule type" value="Genomic_DNA"/>
</dbReference>
<keyword evidence="5" id="KW-0472">Membrane</keyword>
<evidence type="ECO:0000313" key="7">
    <source>
        <dbReference type="EMBL" id="RFA07502.1"/>
    </source>
</evidence>
<keyword evidence="4" id="KW-0572">Peptidoglycan-anchor</keyword>
<comment type="caution">
    <text evidence="7">The sequence shown here is derived from an EMBL/GenBank/DDBJ whole genome shotgun (WGS) entry which is preliminary data.</text>
</comment>
<evidence type="ECO:0000313" key="8">
    <source>
        <dbReference type="Proteomes" id="UP000256709"/>
    </source>
</evidence>
<dbReference type="RefSeq" id="WP_116284042.1">
    <property type="nucleotide sequence ID" value="NZ_NBXA01000026.1"/>
</dbReference>
<dbReference type="Pfam" id="PF00746">
    <property type="entry name" value="Gram_pos_anchor"/>
    <property type="match status" value="1"/>
</dbReference>
<keyword evidence="3" id="KW-0732">Signal</keyword>